<evidence type="ECO:0000313" key="2">
    <source>
        <dbReference type="WBParaSite" id="MhA1_Contig603.frz3.gene11"/>
    </source>
</evidence>
<keyword evidence="1" id="KW-1185">Reference proteome</keyword>
<protein>
    <submittedName>
        <fullName evidence="2">Uncharacterized protein</fullName>
    </submittedName>
</protein>
<dbReference type="AlphaFoldDB" id="A0A1I8BU85"/>
<proteinExistence type="predicted"/>
<dbReference type="WBParaSite" id="MhA1_Contig603.frz3.gene11">
    <property type="protein sequence ID" value="MhA1_Contig603.frz3.gene11"/>
    <property type="gene ID" value="MhA1_Contig603.frz3.gene11"/>
</dbReference>
<name>A0A1I8BU85_MELHA</name>
<sequence length="87" mass="10600">MWYWHNRCESVGDYCYVKRIDVNIFELSTYSYWFRNNLERGCGKCKDSKDCFDYYCAEKDCDKSVDYMTDKGYHKCHMGFHQYNSFG</sequence>
<accession>A0A1I8BU85</accession>
<organism evidence="1 2">
    <name type="scientific">Meloidogyne hapla</name>
    <name type="common">Root-knot nematode worm</name>
    <dbReference type="NCBI Taxonomy" id="6305"/>
    <lineage>
        <taxon>Eukaryota</taxon>
        <taxon>Metazoa</taxon>
        <taxon>Ecdysozoa</taxon>
        <taxon>Nematoda</taxon>
        <taxon>Chromadorea</taxon>
        <taxon>Rhabditida</taxon>
        <taxon>Tylenchina</taxon>
        <taxon>Tylenchomorpha</taxon>
        <taxon>Tylenchoidea</taxon>
        <taxon>Meloidogynidae</taxon>
        <taxon>Meloidogyninae</taxon>
        <taxon>Meloidogyne</taxon>
    </lineage>
</organism>
<reference evidence="2" key="1">
    <citation type="submission" date="2016-11" db="UniProtKB">
        <authorList>
            <consortium name="WormBaseParasite"/>
        </authorList>
    </citation>
    <scope>IDENTIFICATION</scope>
</reference>
<dbReference type="Proteomes" id="UP000095281">
    <property type="component" value="Unplaced"/>
</dbReference>
<evidence type="ECO:0000313" key="1">
    <source>
        <dbReference type="Proteomes" id="UP000095281"/>
    </source>
</evidence>